<dbReference type="OrthoDB" id="329139at2759"/>
<accession>A0A2N5U7U3</accession>
<evidence type="ECO:0000256" key="4">
    <source>
        <dbReference type="ARBA" id="ARBA00016009"/>
    </source>
</evidence>
<dbReference type="GO" id="GO:0005829">
    <property type="term" value="C:cytosol"/>
    <property type="evidence" value="ECO:0007669"/>
    <property type="project" value="TreeGrafter"/>
</dbReference>
<evidence type="ECO:0000313" key="10">
    <source>
        <dbReference type="Proteomes" id="UP000235388"/>
    </source>
</evidence>
<sequence>METFDLQFFATRVNVWLFDQVKNAGELRKALIHASQTNDRAEQCRLDWAFIDASMITSPQHLITAVSQALVTHSHGNLKTKTLHSEILWTLSPGSNIMDAIKKFGLGPSTSALLLVKLQPMQASDLTSQEELDKAAQTLVDGRLIELNQLGKSMINWKELRRLYKLNEDPAIKELDAKSKSGANDAAVELHAMIDQIVTATVALKSVAA</sequence>
<evidence type="ECO:0000256" key="5">
    <source>
        <dbReference type="ARBA" id="ARBA00022694"/>
    </source>
</evidence>
<name>A0A2N5U7U3_9BASI</name>
<comment type="similarity">
    <text evidence="2 8">Belongs to the CGI121/TPRKB family.</text>
</comment>
<comment type="subcellular location">
    <subcellularLocation>
        <location evidence="1">Nucleus</location>
    </subcellularLocation>
</comment>
<dbReference type="Gene3D" id="3.30.2380.10">
    <property type="entry name" value="CGI121/TPRKB"/>
    <property type="match status" value="1"/>
</dbReference>
<dbReference type="GO" id="GO:0000408">
    <property type="term" value="C:EKC/KEOPS complex"/>
    <property type="evidence" value="ECO:0007669"/>
    <property type="project" value="TreeGrafter"/>
</dbReference>
<dbReference type="SUPFAM" id="SSF143870">
    <property type="entry name" value="PF0523-like"/>
    <property type="match status" value="1"/>
</dbReference>
<organism evidence="9 10">
    <name type="scientific">Puccinia coronata f. sp. avenae</name>
    <dbReference type="NCBI Taxonomy" id="200324"/>
    <lineage>
        <taxon>Eukaryota</taxon>
        <taxon>Fungi</taxon>
        <taxon>Dikarya</taxon>
        <taxon>Basidiomycota</taxon>
        <taxon>Pucciniomycotina</taxon>
        <taxon>Pucciniomycetes</taxon>
        <taxon>Pucciniales</taxon>
        <taxon>Pucciniaceae</taxon>
        <taxon>Puccinia</taxon>
    </lineage>
</organism>
<gene>
    <name evidence="9" type="ORF">PCANC_21907</name>
</gene>
<dbReference type="PANTHER" id="PTHR15840">
    <property type="entry name" value="CGI-121 FAMILY MEMBER"/>
    <property type="match status" value="1"/>
</dbReference>
<evidence type="ECO:0000256" key="7">
    <source>
        <dbReference type="ARBA" id="ARBA00025043"/>
    </source>
</evidence>
<proteinExistence type="inferred from homology"/>
<dbReference type="STRING" id="200324.A0A2N5U7U3"/>
<comment type="function">
    <text evidence="7">Component of the EKC/KEOPS complex that is required for the formation of a threonylcarbamoyl group on adenosine at position 37 (t(6)A37) in tRNAs that read codons beginning with adenine. The complex is probably involved in the transfer of the threonylcarbamoyl moiety of threonylcarbamoyl-AMP (TC-AMP) to the N6 group of A37. CGI121 acts as an allosteric effector that regulates the t(6)A activity of the complex. The EKC/KEOPS complex also promotes both telomere uncapping and telomere elongation. The complex is required for efficient recruitment of transcriptional coactivators. CGI121 is not required for tRNA modification.</text>
</comment>
<dbReference type="PANTHER" id="PTHR15840:SF10">
    <property type="entry name" value="EKC_KEOPS COMPLEX SUBUNIT TPRKB"/>
    <property type="match status" value="1"/>
</dbReference>
<protein>
    <recommendedName>
        <fullName evidence="4">EKC/KEOPS complex subunit CGI121</fullName>
    </recommendedName>
    <alternativeName>
        <fullName evidence="3">EKC/KEOPS complex subunit cgi121</fullName>
    </alternativeName>
</protein>
<keyword evidence="10" id="KW-1185">Reference proteome</keyword>
<evidence type="ECO:0000256" key="6">
    <source>
        <dbReference type="ARBA" id="ARBA00023242"/>
    </source>
</evidence>
<dbReference type="AlphaFoldDB" id="A0A2N5U7U3"/>
<evidence type="ECO:0000256" key="3">
    <source>
        <dbReference type="ARBA" id="ARBA00015316"/>
    </source>
</evidence>
<keyword evidence="5" id="KW-0819">tRNA processing</keyword>
<dbReference type="Pfam" id="PF08617">
    <property type="entry name" value="CGI-121"/>
    <property type="match status" value="1"/>
</dbReference>
<dbReference type="InterPro" id="IPR013926">
    <property type="entry name" value="CGI121/TPRKB"/>
</dbReference>
<keyword evidence="6 8" id="KW-0539">Nucleus</keyword>
<dbReference type="InterPro" id="IPR036504">
    <property type="entry name" value="CGI121/TPRKB_sf"/>
</dbReference>
<dbReference type="GO" id="GO:0005634">
    <property type="term" value="C:nucleus"/>
    <property type="evidence" value="ECO:0007669"/>
    <property type="project" value="UniProtKB-SubCell"/>
</dbReference>
<reference evidence="9 10" key="1">
    <citation type="submission" date="2017-11" db="EMBL/GenBank/DDBJ databases">
        <title>De novo assembly and phasing of dikaryotic genomes from two isolates of Puccinia coronata f. sp. avenae, the causal agent of oat crown rust.</title>
        <authorList>
            <person name="Miller M.E."/>
            <person name="Zhang Y."/>
            <person name="Omidvar V."/>
            <person name="Sperschneider J."/>
            <person name="Schwessinger B."/>
            <person name="Raley C."/>
            <person name="Palmer J.M."/>
            <person name="Garnica D."/>
            <person name="Upadhyaya N."/>
            <person name="Rathjen J."/>
            <person name="Taylor J.M."/>
            <person name="Park R.F."/>
            <person name="Dodds P.N."/>
            <person name="Hirsch C.D."/>
            <person name="Kianian S.F."/>
            <person name="Figueroa M."/>
        </authorList>
    </citation>
    <scope>NUCLEOTIDE SEQUENCE [LARGE SCALE GENOMIC DNA]</scope>
    <source>
        <strain evidence="9">12NC29</strain>
    </source>
</reference>
<dbReference type="EMBL" id="PGCJ01000291">
    <property type="protein sequence ID" value="PLW33815.1"/>
    <property type="molecule type" value="Genomic_DNA"/>
</dbReference>
<evidence type="ECO:0000256" key="8">
    <source>
        <dbReference type="RuleBase" id="RU004398"/>
    </source>
</evidence>
<dbReference type="GO" id="GO:0002949">
    <property type="term" value="P:tRNA threonylcarbamoyladenosine modification"/>
    <property type="evidence" value="ECO:0007669"/>
    <property type="project" value="TreeGrafter"/>
</dbReference>
<evidence type="ECO:0000256" key="1">
    <source>
        <dbReference type="ARBA" id="ARBA00004123"/>
    </source>
</evidence>
<evidence type="ECO:0000313" key="9">
    <source>
        <dbReference type="EMBL" id="PLW33815.1"/>
    </source>
</evidence>
<dbReference type="Proteomes" id="UP000235388">
    <property type="component" value="Unassembled WGS sequence"/>
</dbReference>
<evidence type="ECO:0000256" key="2">
    <source>
        <dbReference type="ARBA" id="ARBA00005546"/>
    </source>
</evidence>
<comment type="caution">
    <text evidence="9">The sequence shown here is derived from an EMBL/GenBank/DDBJ whole genome shotgun (WGS) entry which is preliminary data.</text>
</comment>